<dbReference type="InterPro" id="IPR041698">
    <property type="entry name" value="Methyltransf_25"/>
</dbReference>
<name>E4Y194_OIKDI</name>
<evidence type="ECO:0000256" key="5">
    <source>
        <dbReference type="ARBA" id="ARBA00047384"/>
    </source>
</evidence>
<protein>
    <recommendedName>
        <fullName evidence="1">type I protein arginine methyltransferase</fullName>
        <ecNumber evidence="1">2.1.1.319</ecNumber>
    </recommendedName>
</protein>
<dbReference type="CDD" id="cd02440">
    <property type="entry name" value="AdoMet_MTases"/>
    <property type="match status" value="1"/>
</dbReference>
<dbReference type="Proteomes" id="UP000001307">
    <property type="component" value="Unassembled WGS sequence"/>
</dbReference>
<dbReference type="GO" id="GO:0042054">
    <property type="term" value="F:histone methyltransferase activity"/>
    <property type="evidence" value="ECO:0007669"/>
    <property type="project" value="TreeGrafter"/>
</dbReference>
<dbReference type="SUPFAM" id="SSF53335">
    <property type="entry name" value="S-adenosyl-L-methionine-dependent methyltransferases"/>
    <property type="match status" value="1"/>
</dbReference>
<evidence type="ECO:0000256" key="6">
    <source>
        <dbReference type="ARBA" id="ARBA00049303"/>
    </source>
</evidence>
<evidence type="ECO:0000256" key="7">
    <source>
        <dbReference type="PROSITE-ProRule" id="PRU01015"/>
    </source>
</evidence>
<dbReference type="PANTHER" id="PTHR11006">
    <property type="entry name" value="PROTEIN ARGININE N-METHYLTRANSFERASE"/>
    <property type="match status" value="1"/>
</dbReference>
<feature type="domain" description="Protein arginine N-methyltransferase" evidence="9">
    <location>
        <begin position="168"/>
        <end position="330"/>
    </location>
</feature>
<accession>E4Y194</accession>
<dbReference type="InterPro" id="IPR029063">
    <property type="entry name" value="SAM-dependent_MTases_sf"/>
</dbReference>
<dbReference type="EC" id="2.1.1.319" evidence="1"/>
<keyword evidence="4 7" id="KW-0949">S-adenosyl-L-methionine</keyword>
<dbReference type="GO" id="GO:0032259">
    <property type="term" value="P:methylation"/>
    <property type="evidence" value="ECO:0007669"/>
    <property type="project" value="UniProtKB-KW"/>
</dbReference>
<proteinExistence type="predicted"/>
<evidence type="ECO:0000259" key="8">
    <source>
        <dbReference type="Pfam" id="PF13649"/>
    </source>
</evidence>
<dbReference type="InterPro" id="IPR055135">
    <property type="entry name" value="PRMT_dom"/>
</dbReference>
<dbReference type="FunFam" id="3.40.50.150:FF:000003">
    <property type="entry name" value="Blast:Protein arginine N-methyltransferase 1"/>
    <property type="match status" value="1"/>
</dbReference>
<evidence type="ECO:0000256" key="1">
    <source>
        <dbReference type="ARBA" id="ARBA00011925"/>
    </source>
</evidence>
<evidence type="ECO:0000259" key="9">
    <source>
        <dbReference type="Pfam" id="PF22528"/>
    </source>
</evidence>
<keyword evidence="11" id="KW-1185">Reference proteome</keyword>
<keyword evidence="2 7" id="KW-0489">Methyltransferase</keyword>
<dbReference type="GO" id="GO:0005634">
    <property type="term" value="C:nucleus"/>
    <property type="evidence" value="ECO:0007669"/>
    <property type="project" value="TreeGrafter"/>
</dbReference>
<sequence>MTNEVEMKNGNSPVGVGEMTSADYYKDHYAHFAIHEEMLKDDVRTRAYMNSIIRNKHLFRNKVVLDIGCGTGMMSLFAASAGAKKVIGIDMSAIVERAKDIVKENDLDDVITIIKGKVEEVELPDGIEKVDVIISEWMGYCLFYETMLPTVIYARDRWLVEGGIIMPDSASLYFSAVEDRNYKEQKVNFWDNVYGFDMSVMKEIVVKEPLIDSCDPKQLVSKRALVKTVDLYTVKLEDLTFETEFSLKAMRNDYIHGLIAYFTVEFTKCKQKIKISTAPHEEYTHWKQTIFYLKDVITVCKGEDMKINVKMTPNLENKKDLLIKLKVDFDGKRGSLNEENTYVLK</sequence>
<dbReference type="Pfam" id="PF13649">
    <property type="entry name" value="Methyltransf_25"/>
    <property type="match status" value="1"/>
</dbReference>
<dbReference type="FunCoup" id="E4Y194">
    <property type="interactions" value="383"/>
</dbReference>
<comment type="catalytic activity">
    <reaction evidence="6">
        <text>L-arginyl-[protein] + S-adenosyl-L-methionine = N(omega)-methyl-L-arginyl-[protein] + S-adenosyl-L-homocysteine + H(+)</text>
        <dbReference type="Rhea" id="RHEA:48100"/>
        <dbReference type="Rhea" id="RHEA-COMP:10532"/>
        <dbReference type="Rhea" id="RHEA-COMP:11990"/>
        <dbReference type="ChEBI" id="CHEBI:15378"/>
        <dbReference type="ChEBI" id="CHEBI:29965"/>
        <dbReference type="ChEBI" id="CHEBI:57856"/>
        <dbReference type="ChEBI" id="CHEBI:59789"/>
        <dbReference type="ChEBI" id="CHEBI:65280"/>
    </reaction>
    <physiologicalReaction direction="left-to-right" evidence="6">
        <dbReference type="Rhea" id="RHEA:48101"/>
    </physiologicalReaction>
</comment>
<evidence type="ECO:0000256" key="3">
    <source>
        <dbReference type="ARBA" id="ARBA00022679"/>
    </source>
</evidence>
<dbReference type="FunFam" id="2.70.160.11:FF:000001">
    <property type="entry name" value="Blast:Protein arginine N-methyltransferase 1"/>
    <property type="match status" value="1"/>
</dbReference>
<dbReference type="GO" id="GO:0035242">
    <property type="term" value="F:protein-arginine omega-N asymmetric methyltransferase activity"/>
    <property type="evidence" value="ECO:0007669"/>
    <property type="project" value="UniProtKB-EC"/>
</dbReference>
<evidence type="ECO:0000313" key="10">
    <source>
        <dbReference type="EMBL" id="CBY15641.1"/>
    </source>
</evidence>
<dbReference type="PROSITE" id="PS51678">
    <property type="entry name" value="SAM_MT_PRMT"/>
    <property type="match status" value="1"/>
</dbReference>
<gene>
    <name evidence="10" type="ORF">GSOID_T00013942001</name>
</gene>
<dbReference type="OrthoDB" id="7848332at2759"/>
<evidence type="ECO:0000256" key="2">
    <source>
        <dbReference type="ARBA" id="ARBA00022603"/>
    </source>
</evidence>
<dbReference type="PANTHER" id="PTHR11006:SF124">
    <property type="entry name" value="ARGININE METHYLTRANSFERASE 1-RELATED"/>
    <property type="match status" value="1"/>
</dbReference>
<dbReference type="InterPro" id="IPR025799">
    <property type="entry name" value="Arg_MeTrfase"/>
</dbReference>
<comment type="catalytic activity">
    <reaction evidence="5">
        <text>L-arginyl-[protein] + 2 S-adenosyl-L-methionine = N(omega),N(omega)-dimethyl-L-arginyl-[protein] + 2 S-adenosyl-L-homocysteine + 2 H(+)</text>
        <dbReference type="Rhea" id="RHEA:48096"/>
        <dbReference type="Rhea" id="RHEA-COMP:10532"/>
        <dbReference type="Rhea" id="RHEA-COMP:11991"/>
        <dbReference type="ChEBI" id="CHEBI:15378"/>
        <dbReference type="ChEBI" id="CHEBI:29965"/>
        <dbReference type="ChEBI" id="CHEBI:57856"/>
        <dbReference type="ChEBI" id="CHEBI:59789"/>
        <dbReference type="ChEBI" id="CHEBI:61897"/>
        <dbReference type="EC" id="2.1.1.319"/>
    </reaction>
    <physiologicalReaction direction="left-to-right" evidence="5">
        <dbReference type="Rhea" id="RHEA:48097"/>
    </physiologicalReaction>
</comment>
<dbReference type="AlphaFoldDB" id="E4Y194"/>
<evidence type="ECO:0000313" key="11">
    <source>
        <dbReference type="Proteomes" id="UP000001307"/>
    </source>
</evidence>
<dbReference type="Gene3D" id="3.40.50.150">
    <property type="entry name" value="Vaccinia Virus protein VP39"/>
    <property type="match status" value="1"/>
</dbReference>
<evidence type="ECO:0000256" key="4">
    <source>
        <dbReference type="ARBA" id="ARBA00022691"/>
    </source>
</evidence>
<dbReference type="InParanoid" id="E4Y194"/>
<keyword evidence="3 7" id="KW-0808">Transferase</keyword>
<organism evidence="10">
    <name type="scientific">Oikopleura dioica</name>
    <name type="common">Tunicate</name>
    <dbReference type="NCBI Taxonomy" id="34765"/>
    <lineage>
        <taxon>Eukaryota</taxon>
        <taxon>Metazoa</taxon>
        <taxon>Chordata</taxon>
        <taxon>Tunicata</taxon>
        <taxon>Appendicularia</taxon>
        <taxon>Copelata</taxon>
        <taxon>Oikopleuridae</taxon>
        <taxon>Oikopleura</taxon>
    </lineage>
</organism>
<reference evidence="10" key="1">
    <citation type="journal article" date="2010" name="Science">
        <title>Plasticity of animal genome architecture unmasked by rapid evolution of a pelagic tunicate.</title>
        <authorList>
            <person name="Denoeud F."/>
            <person name="Henriet S."/>
            <person name="Mungpakdee S."/>
            <person name="Aury J.M."/>
            <person name="Da Silva C."/>
            <person name="Brinkmann H."/>
            <person name="Mikhaleva J."/>
            <person name="Olsen L.C."/>
            <person name="Jubin C."/>
            <person name="Canestro C."/>
            <person name="Bouquet J.M."/>
            <person name="Danks G."/>
            <person name="Poulain J."/>
            <person name="Campsteijn C."/>
            <person name="Adamski M."/>
            <person name="Cross I."/>
            <person name="Yadetie F."/>
            <person name="Muffato M."/>
            <person name="Louis A."/>
            <person name="Butcher S."/>
            <person name="Tsagkogeorga G."/>
            <person name="Konrad A."/>
            <person name="Singh S."/>
            <person name="Jensen M.F."/>
            <person name="Cong E.H."/>
            <person name="Eikeseth-Otteraa H."/>
            <person name="Noel B."/>
            <person name="Anthouard V."/>
            <person name="Porcel B.M."/>
            <person name="Kachouri-Lafond R."/>
            <person name="Nishino A."/>
            <person name="Ugolini M."/>
            <person name="Chourrout P."/>
            <person name="Nishida H."/>
            <person name="Aasland R."/>
            <person name="Huzurbazar S."/>
            <person name="Westhof E."/>
            <person name="Delsuc F."/>
            <person name="Lehrach H."/>
            <person name="Reinhardt R."/>
            <person name="Weissenbach J."/>
            <person name="Roy S.W."/>
            <person name="Artiguenave F."/>
            <person name="Postlethwait J.H."/>
            <person name="Manak J.R."/>
            <person name="Thompson E.M."/>
            <person name="Jaillon O."/>
            <person name="Du Pasquier L."/>
            <person name="Boudinot P."/>
            <person name="Liberles D.A."/>
            <person name="Volff J.N."/>
            <person name="Philippe H."/>
            <person name="Lenhard B."/>
            <person name="Roest Crollius H."/>
            <person name="Wincker P."/>
            <person name="Chourrout D."/>
        </authorList>
    </citation>
    <scope>NUCLEOTIDE SEQUENCE [LARGE SCALE GENOMIC DNA]</scope>
</reference>
<dbReference type="Gene3D" id="2.70.160.11">
    <property type="entry name" value="Hnrnp arginine n-methyltransferase1"/>
    <property type="match status" value="1"/>
</dbReference>
<feature type="domain" description="Methyltransferase" evidence="8">
    <location>
        <begin position="64"/>
        <end position="163"/>
    </location>
</feature>
<dbReference type="EMBL" id="FN653589">
    <property type="protein sequence ID" value="CBY15641.1"/>
    <property type="molecule type" value="Genomic_DNA"/>
</dbReference>
<dbReference type="Pfam" id="PF22528">
    <property type="entry name" value="PRMT_C"/>
    <property type="match status" value="1"/>
</dbReference>